<protein>
    <recommendedName>
        <fullName evidence="1">Insertion element IS402-like domain-containing protein</fullName>
    </recommendedName>
</protein>
<sequence>MGPGVDAILCVVRTGGASRRLPKGFAPWPTLHWYFTWWHGDGSVERIHDGLFALWRYSFVRLGLRLVERRGAAGA</sequence>
<evidence type="ECO:0000259" key="1">
    <source>
        <dbReference type="Pfam" id="PF13340"/>
    </source>
</evidence>
<name>A0AB33JR44_9ACTN</name>
<accession>A0AB33JR44</accession>
<dbReference type="AlphaFoldDB" id="A0AB33JR44"/>
<dbReference type="EMBL" id="AP035881">
    <property type="protein sequence ID" value="BFP43754.1"/>
    <property type="molecule type" value="Genomic_DNA"/>
</dbReference>
<proteinExistence type="predicted"/>
<evidence type="ECO:0000313" key="2">
    <source>
        <dbReference type="EMBL" id="BFP43754.1"/>
    </source>
</evidence>
<dbReference type="InterPro" id="IPR025161">
    <property type="entry name" value="IS402-like_dom"/>
</dbReference>
<dbReference type="RefSeq" id="WP_407986349.1">
    <property type="nucleotide sequence ID" value="NZ_AP035881.2"/>
</dbReference>
<dbReference type="Pfam" id="PF13340">
    <property type="entry name" value="DUF4096"/>
    <property type="match status" value="1"/>
</dbReference>
<gene>
    <name evidence="2" type="ORF">KCMC57_01220</name>
</gene>
<feature type="domain" description="Insertion element IS402-like" evidence="1">
    <location>
        <begin position="5"/>
        <end position="48"/>
    </location>
</feature>
<organism evidence="2">
    <name type="scientific">Kitasatospora sp. CMC57</name>
    <dbReference type="NCBI Taxonomy" id="3231513"/>
    <lineage>
        <taxon>Bacteria</taxon>
        <taxon>Bacillati</taxon>
        <taxon>Actinomycetota</taxon>
        <taxon>Actinomycetes</taxon>
        <taxon>Kitasatosporales</taxon>
        <taxon>Streptomycetaceae</taxon>
        <taxon>Kitasatospora</taxon>
    </lineage>
</organism>
<reference evidence="2" key="1">
    <citation type="submission" date="2024-07" db="EMBL/GenBank/DDBJ databases">
        <title>Complete genome sequences of cellulolytic bacteria, Kitasatospora sp. CMC57 and Streptomyces sp. CMC78, isolated from Japanese agricultural soil.</title>
        <authorList>
            <person name="Hashimoto T."/>
            <person name="Ito M."/>
            <person name="Iwamoto M."/>
            <person name="Fukahori D."/>
            <person name="Shoda T."/>
            <person name="Sakoda M."/>
            <person name="Morohoshi T."/>
            <person name="Mitsuboshi M."/>
            <person name="Nishizawa T."/>
        </authorList>
    </citation>
    <scope>NUCLEOTIDE SEQUENCE</scope>
    <source>
        <strain evidence="2">CMC57</strain>
    </source>
</reference>